<accession>A0ABR7WMK8</accession>
<evidence type="ECO:0000313" key="2">
    <source>
        <dbReference type="EMBL" id="MBD1363563.1"/>
    </source>
</evidence>
<evidence type="ECO:0000256" key="1">
    <source>
        <dbReference type="SAM" id="Phobius"/>
    </source>
</evidence>
<keyword evidence="3" id="KW-1185">Reference proteome</keyword>
<dbReference type="RefSeq" id="WP_191188234.1">
    <property type="nucleotide sequence ID" value="NZ_JACWMY010000003.1"/>
</dbReference>
<organism evidence="2 3">
    <name type="scientific">Mucilaginibacter pankratovii</name>
    <dbReference type="NCBI Taxonomy" id="2772110"/>
    <lineage>
        <taxon>Bacteria</taxon>
        <taxon>Pseudomonadati</taxon>
        <taxon>Bacteroidota</taxon>
        <taxon>Sphingobacteriia</taxon>
        <taxon>Sphingobacteriales</taxon>
        <taxon>Sphingobacteriaceae</taxon>
        <taxon>Mucilaginibacter</taxon>
    </lineage>
</organism>
<proteinExistence type="predicted"/>
<gene>
    <name evidence="2" type="ORF">IDJ77_07055</name>
</gene>
<keyword evidence="1" id="KW-1133">Transmembrane helix</keyword>
<evidence type="ECO:0000313" key="3">
    <source>
        <dbReference type="Proteomes" id="UP000606600"/>
    </source>
</evidence>
<feature type="transmembrane region" description="Helical" evidence="1">
    <location>
        <begin position="88"/>
        <end position="114"/>
    </location>
</feature>
<name>A0ABR7WMK8_9SPHI</name>
<feature type="transmembrane region" description="Helical" evidence="1">
    <location>
        <begin position="134"/>
        <end position="155"/>
    </location>
</feature>
<keyword evidence="1" id="KW-0472">Membrane</keyword>
<reference evidence="2 3" key="1">
    <citation type="submission" date="2020-09" db="EMBL/GenBank/DDBJ databases">
        <title>Novel species of Mucilaginibacter isolated from a glacier on the Tibetan Plateau.</title>
        <authorList>
            <person name="Liu Q."/>
            <person name="Xin Y.-H."/>
        </authorList>
    </citation>
    <scope>NUCLEOTIDE SEQUENCE [LARGE SCALE GENOMIC DNA]</scope>
    <source>
        <strain evidence="2 3">ZT4R22</strain>
    </source>
</reference>
<comment type="caution">
    <text evidence="2">The sequence shown here is derived from an EMBL/GenBank/DDBJ whole genome shotgun (WGS) entry which is preliminary data.</text>
</comment>
<keyword evidence="1" id="KW-0812">Transmembrane</keyword>
<protein>
    <submittedName>
        <fullName evidence="2">Uncharacterized protein</fullName>
    </submittedName>
</protein>
<feature type="transmembrane region" description="Helical" evidence="1">
    <location>
        <begin position="40"/>
        <end position="63"/>
    </location>
</feature>
<dbReference type="Proteomes" id="UP000606600">
    <property type="component" value="Unassembled WGS sequence"/>
</dbReference>
<sequence length="175" mass="20151">MKDKDEFLKEMETLQVPNADPSAQHQNSVKMAIMNANRSAALGAWLLAIPSYFLLCVFIYYYSHGQSNWFEAMFNVIISMDNTPWLDFMAPIVLIILPIVCIIINILAITHVQLKKAGHTRKYREFSFTIRIRWWNVLLIVLSKLIIAAFLAFAMTENISITKKSPDHEIKLVHP</sequence>
<dbReference type="EMBL" id="JACWMY010000003">
    <property type="protein sequence ID" value="MBD1363563.1"/>
    <property type="molecule type" value="Genomic_DNA"/>
</dbReference>